<keyword evidence="3 5" id="KW-1133">Transmembrane helix</keyword>
<feature type="domain" description="ABC-2 type transporter transmembrane" evidence="6">
    <location>
        <begin position="31"/>
        <end position="168"/>
    </location>
</feature>
<dbReference type="InterPro" id="IPR017501">
    <property type="entry name" value="Phage_infect_YhgE_C"/>
</dbReference>
<dbReference type="OrthoDB" id="9811483at2"/>
<dbReference type="Pfam" id="PF12698">
    <property type="entry name" value="ABC2_membrane_3"/>
    <property type="match status" value="2"/>
</dbReference>
<dbReference type="PANTHER" id="PTHR43077:SF5">
    <property type="entry name" value="PHAGE INFECTION PROTEIN"/>
    <property type="match status" value="1"/>
</dbReference>
<dbReference type="InterPro" id="IPR023908">
    <property type="entry name" value="xxxLxxG_rpt"/>
</dbReference>
<dbReference type="InterPro" id="IPR051328">
    <property type="entry name" value="T7SS_ABC-Transporter"/>
</dbReference>
<feature type="transmembrane region" description="Helical" evidence="5">
    <location>
        <begin position="509"/>
        <end position="533"/>
    </location>
</feature>
<keyword evidence="2 5" id="KW-0812">Transmembrane</keyword>
<feature type="transmembrane region" description="Helical" evidence="5">
    <location>
        <begin position="609"/>
        <end position="628"/>
    </location>
</feature>
<dbReference type="NCBIfam" id="TIGR03057">
    <property type="entry name" value="xxxLxxG_by_4"/>
    <property type="match status" value="1"/>
</dbReference>
<dbReference type="EMBL" id="VCIW01000002">
    <property type="protein sequence ID" value="TLS53587.1"/>
    <property type="molecule type" value="Genomic_DNA"/>
</dbReference>
<dbReference type="RefSeq" id="WP_138192905.1">
    <property type="nucleotide sequence ID" value="NZ_VCIW01000002.1"/>
</dbReference>
<evidence type="ECO:0000256" key="5">
    <source>
        <dbReference type="SAM" id="Phobius"/>
    </source>
</evidence>
<evidence type="ECO:0000259" key="6">
    <source>
        <dbReference type="Pfam" id="PF12698"/>
    </source>
</evidence>
<evidence type="ECO:0000256" key="1">
    <source>
        <dbReference type="ARBA" id="ARBA00004141"/>
    </source>
</evidence>
<keyword evidence="4 5" id="KW-0472">Membrane</keyword>
<feature type="transmembrane region" description="Helical" evidence="5">
    <location>
        <begin position="581"/>
        <end position="602"/>
    </location>
</feature>
<comment type="caution">
    <text evidence="7">The sequence shown here is derived from an EMBL/GenBank/DDBJ whole genome shotgun (WGS) entry which is preliminary data.</text>
</comment>
<dbReference type="InterPro" id="IPR013525">
    <property type="entry name" value="ABC2_TM"/>
</dbReference>
<evidence type="ECO:0000256" key="2">
    <source>
        <dbReference type="ARBA" id="ARBA00022692"/>
    </source>
</evidence>
<dbReference type="InterPro" id="IPR017500">
    <property type="entry name" value="Phage_infect_YhgE_N"/>
</dbReference>
<dbReference type="Proteomes" id="UP000309676">
    <property type="component" value="Unassembled WGS sequence"/>
</dbReference>
<dbReference type="AlphaFoldDB" id="A0A5R9GAU8"/>
<feature type="transmembrane region" description="Helical" evidence="5">
    <location>
        <begin position="545"/>
        <end position="569"/>
    </location>
</feature>
<evidence type="ECO:0000256" key="3">
    <source>
        <dbReference type="ARBA" id="ARBA00022989"/>
    </source>
</evidence>
<evidence type="ECO:0000256" key="4">
    <source>
        <dbReference type="ARBA" id="ARBA00023136"/>
    </source>
</evidence>
<organism evidence="7 8">
    <name type="scientific">Paenibacillus antri</name>
    <dbReference type="NCBI Taxonomy" id="2582848"/>
    <lineage>
        <taxon>Bacteria</taxon>
        <taxon>Bacillati</taxon>
        <taxon>Bacillota</taxon>
        <taxon>Bacilli</taxon>
        <taxon>Bacillales</taxon>
        <taxon>Paenibacillaceae</taxon>
        <taxon>Paenibacillus</taxon>
    </lineage>
</organism>
<dbReference type="NCBIfam" id="TIGR03062">
    <property type="entry name" value="pip_yhgE_Cterm"/>
    <property type="match status" value="1"/>
</dbReference>
<gene>
    <name evidence="7" type="ORF">FE782_04765</name>
</gene>
<evidence type="ECO:0000313" key="7">
    <source>
        <dbReference type="EMBL" id="TLS53587.1"/>
    </source>
</evidence>
<feature type="transmembrane region" description="Helical" evidence="5">
    <location>
        <begin position="667"/>
        <end position="687"/>
    </location>
</feature>
<dbReference type="GO" id="GO:0016020">
    <property type="term" value="C:membrane"/>
    <property type="evidence" value="ECO:0007669"/>
    <property type="project" value="UniProtKB-SubCell"/>
</dbReference>
<dbReference type="GO" id="GO:0140359">
    <property type="term" value="F:ABC-type transporter activity"/>
    <property type="evidence" value="ECO:0007669"/>
    <property type="project" value="InterPro"/>
</dbReference>
<keyword evidence="8" id="KW-1185">Reference proteome</keyword>
<sequence>MRQTRKRQRTFRKELKHLFSHPMRAATFAAIALIPVLYSGFLIAGAWDPYGHLDRMPVVVVNLDEGAEMDGEPVRLGDDFVEELRESDAFDWRVADAEAAAAGIRHNEYYMAITVPEDFSRKAATLLYDEPQQAELVFEPNGSYNFIAGQIGANAAKELRAKLSESITEAYARTLLEQVNALGDGLDDAGDGATRLRDGAAEVASGAAELRARLDELQGGAATLKQGLQPLASGATDLAKGTLAVSEGASALKDGLSRLSDASASAASGAAAAEEGAARLAAGLQSSAEAADALRVGLADAAEASAGLADGTARVAEGLQAFVAGVPGAAEREDVKRLVAASEAAAEGARALSEGEAKLAAGSAGLGDGLEALRSGSAELAAGAERLSAGLGSLSDGVAEAAASTAALADGAARTATGAASLATGAASAADGAAAIAGGGKRLATGAGDLSAGAADVADGAGELADALTAASDEVPSLRSADETAKMFAEPVKLTENADRKVDVYGRGIAPYFLSMALFVGGLVFTTIFPVRLVAARSATRWGKFVAKALTMLLIAVLQSTIVSAVMVYGIGLEVTNVPYFFLYTTITGLAFSFTILALVAWFDNVGRFLVILVMVLQLASSAGTFPLELLPTWMQAIHPYLPMTHSIVGFRAVIAGGDFGVMWQQAFLLAAVAALGAFATFGYFMLRERDGDGEPNMDVEATAVPA</sequence>
<reference evidence="7 8" key="1">
    <citation type="submission" date="2019-05" db="EMBL/GenBank/DDBJ databases">
        <authorList>
            <person name="Narsing Rao M.P."/>
            <person name="Li W.J."/>
        </authorList>
    </citation>
    <scope>NUCLEOTIDE SEQUENCE [LARGE SCALE GENOMIC DNA]</scope>
    <source>
        <strain evidence="7 8">SYSU_K30003</strain>
    </source>
</reference>
<evidence type="ECO:0000313" key="8">
    <source>
        <dbReference type="Proteomes" id="UP000309676"/>
    </source>
</evidence>
<feature type="transmembrane region" description="Helical" evidence="5">
    <location>
        <begin position="21"/>
        <end position="47"/>
    </location>
</feature>
<proteinExistence type="predicted"/>
<dbReference type="PANTHER" id="PTHR43077">
    <property type="entry name" value="TRANSPORT PERMEASE YVFS-RELATED"/>
    <property type="match status" value="1"/>
</dbReference>
<comment type="subcellular location">
    <subcellularLocation>
        <location evidence="1">Membrane</location>
        <topology evidence="1">Multi-pass membrane protein</topology>
    </subcellularLocation>
</comment>
<feature type="domain" description="ABC-2 type transporter transmembrane" evidence="6">
    <location>
        <begin position="499"/>
        <end position="676"/>
    </location>
</feature>
<protein>
    <submittedName>
        <fullName evidence="7">YhgE/Pip domain-containing protein</fullName>
    </submittedName>
</protein>
<dbReference type="NCBIfam" id="TIGR03061">
    <property type="entry name" value="pip_yhgE_Nterm"/>
    <property type="match status" value="1"/>
</dbReference>
<name>A0A5R9GAU8_9BACL</name>
<dbReference type="Gene3D" id="1.10.287.950">
    <property type="entry name" value="Methyl-accepting chemotaxis protein"/>
    <property type="match status" value="1"/>
</dbReference>
<accession>A0A5R9GAU8</accession>
<dbReference type="Gene3D" id="3.40.1710.10">
    <property type="entry name" value="abc type-2 transporter like domain"/>
    <property type="match status" value="1"/>
</dbReference>